<sequence>MSRADVLRPEAEARIDWHYARKINDLIGPLGALHQRKVARAIAARNSAVRSFADEADRLAIIAVASQDKAIAALDVDRRRMKADVRAADTAAAINVIPRKLEIIQ</sequence>
<dbReference type="Proteomes" id="UP000248616">
    <property type="component" value="Unassembled WGS sequence"/>
</dbReference>
<comment type="caution">
    <text evidence="1">The sequence shown here is derived from an EMBL/GenBank/DDBJ whole genome shotgun (WGS) entry which is preliminary data.</text>
</comment>
<proteinExistence type="predicted"/>
<dbReference type="AlphaFoldDB" id="A0A2W7D315"/>
<dbReference type="EMBL" id="MZXV01000001">
    <property type="protein sequence ID" value="PZV40519.1"/>
    <property type="molecule type" value="Genomic_DNA"/>
</dbReference>
<gene>
    <name evidence="1" type="ORF">B5V02_00365</name>
</gene>
<protein>
    <submittedName>
        <fullName evidence="1">Uncharacterized protein</fullName>
    </submittedName>
</protein>
<evidence type="ECO:0000313" key="2">
    <source>
        <dbReference type="Proteomes" id="UP000248616"/>
    </source>
</evidence>
<accession>A0A2W7D315</accession>
<keyword evidence="2" id="KW-1185">Reference proteome</keyword>
<reference evidence="2" key="1">
    <citation type="submission" date="2017-03" db="EMBL/GenBank/DDBJ databases">
        <authorList>
            <person name="Safronova V.I."/>
            <person name="Sazanova A.L."/>
            <person name="Chirak E.R."/>
        </authorList>
    </citation>
    <scope>NUCLEOTIDE SEQUENCE [LARGE SCALE GENOMIC DNA]</scope>
    <source>
        <strain evidence="2">Ach-343</strain>
    </source>
</reference>
<name>A0A2W7D315_9HYPH</name>
<evidence type="ECO:0000313" key="1">
    <source>
        <dbReference type="EMBL" id="PZV40519.1"/>
    </source>
</evidence>
<organism evidence="1 2">
    <name type="scientific">Mesorhizobium kowhaii</name>
    <dbReference type="NCBI Taxonomy" id="1300272"/>
    <lineage>
        <taxon>Bacteria</taxon>
        <taxon>Pseudomonadati</taxon>
        <taxon>Pseudomonadota</taxon>
        <taxon>Alphaproteobacteria</taxon>
        <taxon>Hyphomicrobiales</taxon>
        <taxon>Phyllobacteriaceae</taxon>
        <taxon>Mesorhizobium</taxon>
    </lineage>
</organism>